<evidence type="ECO:0000256" key="2">
    <source>
        <dbReference type="SAM" id="MobiDB-lite"/>
    </source>
</evidence>
<protein>
    <recommendedName>
        <fullName evidence="7">Membrane-associated guanylate kinase, WW and PDZ domain-containing protein 1</fullName>
    </recommendedName>
</protein>
<dbReference type="PROSITE" id="PS50020">
    <property type="entry name" value="WW_DOMAIN_2"/>
    <property type="match status" value="2"/>
</dbReference>
<dbReference type="Gene3D" id="2.20.70.10">
    <property type="match status" value="2"/>
</dbReference>
<dbReference type="Pfam" id="PF00397">
    <property type="entry name" value="WW"/>
    <property type="match status" value="2"/>
</dbReference>
<dbReference type="OrthoDB" id="66881at2759"/>
<name>A0A9N9M940_9CUCU</name>
<dbReference type="CDD" id="cd00201">
    <property type="entry name" value="WW"/>
    <property type="match status" value="2"/>
</dbReference>
<feature type="region of interest" description="Disordered" evidence="2">
    <location>
        <begin position="1"/>
        <end position="56"/>
    </location>
</feature>
<dbReference type="PROSITE" id="PS50106">
    <property type="entry name" value="PDZ"/>
    <property type="match status" value="4"/>
</dbReference>
<dbReference type="Gene3D" id="2.30.42.10">
    <property type="match status" value="4"/>
</dbReference>
<evidence type="ECO:0000259" key="3">
    <source>
        <dbReference type="PROSITE" id="PS50020"/>
    </source>
</evidence>
<evidence type="ECO:0000313" key="5">
    <source>
        <dbReference type="EMBL" id="CAG9759895.1"/>
    </source>
</evidence>
<feature type="domain" description="WW" evidence="3">
    <location>
        <begin position="54"/>
        <end position="87"/>
    </location>
</feature>
<gene>
    <name evidence="5" type="ORF">CEUTPL_LOCUS632</name>
</gene>
<dbReference type="CDD" id="cd06734">
    <property type="entry name" value="PDZ4_MAGI-1_3-like"/>
    <property type="match status" value="1"/>
</dbReference>
<dbReference type="GO" id="GO:0005737">
    <property type="term" value="C:cytoplasm"/>
    <property type="evidence" value="ECO:0007669"/>
    <property type="project" value="TreeGrafter"/>
</dbReference>
<sequence>MSHTSESNHSNPLSQPLRVETEDPDVHPDSTNYYEDEKDSFNHAHESHDNDSLGPLPPKWEKAFTESGEVYFIDHSTGTSHWLDPRLSKFQKKTLEDCLDDELPYGWEKISDPHYGTYFIDHVNRRTQYENPVIQAKRAASQSSARVGRTYFTKDPSELCGQRLRTSLVKSSRGLGFTIVGGDDAVDEFLQIKSVVPKGPAWLDGQLQTGDVIVFVNKTCVLGYTHNQIVRLFQSISVGSTVQLEVCRGYPLPFDPNDPNTEVVTTIAVDAHLQPVSNDKRLLDTNYNFLDGEDSISRSEENIDAPDEIDDLLKGINTMTLGKVEVRVLIVKGNLGFGFTIADSACGQRVKKILDRQRCKNLMEGDILLEINDILLQSMSHDDVVQVLKNCPYNSEATICVQRGCPNKTSNIRNKPRKLDTKFTPKDVANVYRSKTPTADIYSTQQREVLPSRPKTPLVDTRSLSKTPVKDVNSNSNEILHREFSNEGFAPDRSRLRSSIIDNHEEDDLDIDIPEDNQSKPSYEYPPPVDPKFNLYLPPPHRYDCACAFCSSPRPHLMDTNNFDNPSNGKKFNNHWWYQQNSRNDYVTMHVILNRLETGFGFRIVGGIEDKSQVAVGQIVPGGAADLDGRMQTGDEIVSVEGFSVLKAEHRQVVQLINAAAARGQVSLILRRRTFSPPAAQGSMNYPSVGWPMENTSPSIPTNHAVPLMLANPHSGPTYDVTVQRTESEGFGFVIISSVNKIGSTIGRLIEDSPAERCGRLRVGDYIVAVNHIDIMHLSHGDIVNLIKESGLSVTLTIAPNSDL</sequence>
<dbReference type="SUPFAM" id="SSF51045">
    <property type="entry name" value="WW domain"/>
    <property type="match status" value="2"/>
</dbReference>
<dbReference type="CDD" id="cd06731">
    <property type="entry name" value="PDZ1_MAGI-1_3-like"/>
    <property type="match status" value="1"/>
</dbReference>
<dbReference type="SMART" id="SM00456">
    <property type="entry name" value="WW"/>
    <property type="match status" value="2"/>
</dbReference>
<feature type="compositionally biased region" description="Acidic residues" evidence="2">
    <location>
        <begin position="504"/>
        <end position="515"/>
    </location>
</feature>
<dbReference type="InterPro" id="IPR036020">
    <property type="entry name" value="WW_dom_sf"/>
</dbReference>
<keyword evidence="6" id="KW-1185">Reference proteome</keyword>
<evidence type="ECO:0000256" key="1">
    <source>
        <dbReference type="ARBA" id="ARBA00022737"/>
    </source>
</evidence>
<proteinExistence type="predicted"/>
<feature type="compositionally biased region" description="Basic and acidic residues" evidence="2">
    <location>
        <begin position="39"/>
        <end position="51"/>
    </location>
</feature>
<dbReference type="Pfam" id="PF00595">
    <property type="entry name" value="PDZ"/>
    <property type="match status" value="3"/>
</dbReference>
<feature type="domain" description="WW" evidence="3">
    <location>
        <begin position="101"/>
        <end position="134"/>
    </location>
</feature>
<dbReference type="Proteomes" id="UP001152799">
    <property type="component" value="Chromosome 1"/>
</dbReference>
<dbReference type="InterPro" id="IPR001478">
    <property type="entry name" value="PDZ"/>
</dbReference>
<keyword evidence="1" id="KW-0677">Repeat</keyword>
<reference evidence="5" key="1">
    <citation type="submission" date="2022-01" db="EMBL/GenBank/DDBJ databases">
        <authorList>
            <person name="King R."/>
        </authorList>
    </citation>
    <scope>NUCLEOTIDE SEQUENCE</scope>
</reference>
<dbReference type="PROSITE" id="PS01159">
    <property type="entry name" value="WW_DOMAIN_1"/>
    <property type="match status" value="1"/>
</dbReference>
<dbReference type="EMBL" id="OU892277">
    <property type="protein sequence ID" value="CAG9759895.1"/>
    <property type="molecule type" value="Genomic_DNA"/>
</dbReference>
<feature type="compositionally biased region" description="Polar residues" evidence="2">
    <location>
        <begin position="1"/>
        <end position="14"/>
    </location>
</feature>
<feature type="domain" description="PDZ" evidence="4">
    <location>
        <begin position="720"/>
        <end position="802"/>
    </location>
</feature>
<feature type="domain" description="PDZ" evidence="4">
    <location>
        <begin position="165"/>
        <end position="235"/>
    </location>
</feature>
<evidence type="ECO:0008006" key="7">
    <source>
        <dbReference type="Google" id="ProtNLM"/>
    </source>
</evidence>
<dbReference type="CDD" id="cd06733">
    <property type="entry name" value="PDZ3_MAGI-1_3-like"/>
    <property type="match status" value="1"/>
</dbReference>
<dbReference type="FunFam" id="2.20.70.10:FF:000001">
    <property type="entry name" value="Membrane-associated guanylate kinase, WW and PDZ domain-containing protein 1"/>
    <property type="match status" value="1"/>
</dbReference>
<feature type="region of interest" description="Disordered" evidence="2">
    <location>
        <begin position="503"/>
        <end position="527"/>
    </location>
</feature>
<dbReference type="FunFam" id="2.30.42.10:FF:000005">
    <property type="entry name" value="Membrane associated guanylate kinase, WW and PDZ domain containing 1"/>
    <property type="match status" value="1"/>
</dbReference>
<feature type="domain" description="PDZ" evidence="4">
    <location>
        <begin position="590"/>
        <end position="672"/>
    </location>
</feature>
<dbReference type="GO" id="GO:0007165">
    <property type="term" value="P:signal transduction"/>
    <property type="evidence" value="ECO:0007669"/>
    <property type="project" value="TreeGrafter"/>
</dbReference>
<dbReference type="PANTHER" id="PTHR10316">
    <property type="entry name" value="MEMBRANE ASSOCIATED GUANYLATE KINASE-RELATED"/>
    <property type="match status" value="1"/>
</dbReference>
<dbReference type="SMART" id="SM00228">
    <property type="entry name" value="PDZ"/>
    <property type="match status" value="4"/>
</dbReference>
<evidence type="ECO:0000313" key="6">
    <source>
        <dbReference type="Proteomes" id="UP001152799"/>
    </source>
</evidence>
<dbReference type="SUPFAM" id="SSF50156">
    <property type="entry name" value="PDZ domain-like"/>
    <property type="match status" value="4"/>
</dbReference>
<feature type="domain" description="PDZ" evidence="4">
    <location>
        <begin position="327"/>
        <end position="390"/>
    </location>
</feature>
<dbReference type="PANTHER" id="PTHR10316:SF40">
    <property type="entry name" value="LD27118P"/>
    <property type="match status" value="1"/>
</dbReference>
<feature type="compositionally biased region" description="Basic and acidic residues" evidence="2">
    <location>
        <begin position="19"/>
        <end position="28"/>
    </location>
</feature>
<accession>A0A9N9M940</accession>
<dbReference type="CDD" id="cd06732">
    <property type="entry name" value="PDZ2_MAGI-1_3-like"/>
    <property type="match status" value="1"/>
</dbReference>
<dbReference type="InterPro" id="IPR036034">
    <property type="entry name" value="PDZ_sf"/>
</dbReference>
<dbReference type="AlphaFoldDB" id="A0A9N9M940"/>
<dbReference type="InterPro" id="IPR001202">
    <property type="entry name" value="WW_dom"/>
</dbReference>
<dbReference type="FunFam" id="2.30.42.10:FF:000232">
    <property type="entry name" value="Uncharacterized protein, isoform A"/>
    <property type="match status" value="1"/>
</dbReference>
<organism evidence="5 6">
    <name type="scientific">Ceutorhynchus assimilis</name>
    <name type="common">cabbage seed weevil</name>
    <dbReference type="NCBI Taxonomy" id="467358"/>
    <lineage>
        <taxon>Eukaryota</taxon>
        <taxon>Metazoa</taxon>
        <taxon>Ecdysozoa</taxon>
        <taxon>Arthropoda</taxon>
        <taxon>Hexapoda</taxon>
        <taxon>Insecta</taxon>
        <taxon>Pterygota</taxon>
        <taxon>Neoptera</taxon>
        <taxon>Endopterygota</taxon>
        <taxon>Coleoptera</taxon>
        <taxon>Polyphaga</taxon>
        <taxon>Cucujiformia</taxon>
        <taxon>Curculionidae</taxon>
        <taxon>Ceutorhynchinae</taxon>
        <taxon>Ceutorhynchus</taxon>
    </lineage>
</organism>
<evidence type="ECO:0000259" key="4">
    <source>
        <dbReference type="PROSITE" id="PS50106"/>
    </source>
</evidence>